<accession>A0A5D4SG10</accession>
<name>A0A5D4SG10_9BACI</name>
<keyword evidence="1" id="KW-1133">Transmembrane helix</keyword>
<feature type="transmembrane region" description="Helical" evidence="1">
    <location>
        <begin position="21"/>
        <end position="38"/>
    </location>
</feature>
<evidence type="ECO:0000313" key="2">
    <source>
        <dbReference type="EMBL" id="TYS60726.1"/>
    </source>
</evidence>
<evidence type="ECO:0000313" key="3">
    <source>
        <dbReference type="Proteomes" id="UP000323732"/>
    </source>
</evidence>
<keyword evidence="1" id="KW-0472">Membrane</keyword>
<feature type="transmembrane region" description="Helical" evidence="1">
    <location>
        <begin position="44"/>
        <end position="60"/>
    </location>
</feature>
<dbReference type="AlphaFoldDB" id="A0A5D4SG10"/>
<protein>
    <submittedName>
        <fullName evidence="2">Uncharacterized protein</fullName>
    </submittedName>
</protein>
<reference evidence="2 3" key="1">
    <citation type="submission" date="2019-08" db="EMBL/GenBank/DDBJ databases">
        <title>Bacillus genomes from the desert of Cuatro Cienegas, Coahuila.</title>
        <authorList>
            <person name="Olmedo-Alvarez G."/>
        </authorList>
    </citation>
    <scope>NUCLEOTIDE SEQUENCE [LARGE SCALE GENOMIC DNA]</scope>
    <source>
        <strain evidence="2 3">CH37_1T</strain>
    </source>
</reference>
<comment type="caution">
    <text evidence="2">The sequence shown here is derived from an EMBL/GenBank/DDBJ whole genome shotgun (WGS) entry which is preliminary data.</text>
</comment>
<proteinExistence type="predicted"/>
<dbReference type="Proteomes" id="UP000323732">
    <property type="component" value="Unassembled WGS sequence"/>
</dbReference>
<evidence type="ECO:0000256" key="1">
    <source>
        <dbReference type="SAM" id="Phobius"/>
    </source>
</evidence>
<feature type="transmembrane region" description="Helical" evidence="1">
    <location>
        <begin position="81"/>
        <end position="102"/>
    </location>
</feature>
<sequence length="166" mass="19628">MGKLFLMDRRLHMKKLKVAKALLPAMMVLSWFTIPLLGKKAIKRFLPASILMALVVWLEGKLARKRNWWWYYVKIHPKLSGGFPLIWGPFLIGSIWILHFTFGKFKWYLLLNLVVDTIFTYKLVDILNNLGIASLVRLKKYQLSILFFVKSILLYGFQKIRENIER</sequence>
<dbReference type="EMBL" id="VTES01000006">
    <property type="protein sequence ID" value="TYS60726.1"/>
    <property type="molecule type" value="Genomic_DNA"/>
</dbReference>
<organism evidence="2 3">
    <name type="scientific">Bacillus infantis</name>
    <dbReference type="NCBI Taxonomy" id="324767"/>
    <lineage>
        <taxon>Bacteria</taxon>
        <taxon>Bacillati</taxon>
        <taxon>Bacillota</taxon>
        <taxon>Bacilli</taxon>
        <taxon>Bacillales</taxon>
        <taxon>Bacillaceae</taxon>
        <taxon>Bacillus</taxon>
    </lineage>
</organism>
<keyword evidence="1" id="KW-0812">Transmembrane</keyword>
<gene>
    <name evidence="2" type="ORF">FZD47_20950</name>
</gene>